<dbReference type="PANTHER" id="PTHR33178:SF10">
    <property type="entry name" value="STRESS-RESPONSE A_B BARREL DOMAIN-CONTAINING PROTEIN"/>
    <property type="match status" value="1"/>
</dbReference>
<reference evidence="3 4" key="1">
    <citation type="submission" date="2019-04" db="EMBL/GenBank/DDBJ databases">
        <authorList>
            <person name="Dong K."/>
        </authorList>
    </citation>
    <scope>NUCLEOTIDE SEQUENCE [LARGE SCALE GENOMIC DNA]</scope>
    <source>
        <strain evidence="4">dk3543</strain>
    </source>
</reference>
<keyword evidence="4" id="KW-1185">Reference proteome</keyword>
<dbReference type="SMART" id="SM00886">
    <property type="entry name" value="Dabb"/>
    <property type="match status" value="1"/>
</dbReference>
<proteinExistence type="predicted"/>
<sequence>MALIAALVSPHLPGEDMFQHIGVLTLVETATDEQREALAQALRELVGVVPGLEKASVVTDAKIREGNADVLFAMTFDTQESWAAYGAHPAHVAVVEEHVKPVLASKVFIQSAGPVFLS</sequence>
<dbReference type="PANTHER" id="PTHR33178">
    <property type="match status" value="1"/>
</dbReference>
<evidence type="ECO:0000259" key="2">
    <source>
        <dbReference type="PROSITE" id="PS51502"/>
    </source>
</evidence>
<protein>
    <submittedName>
        <fullName evidence="3">Dabb family protein</fullName>
    </submittedName>
</protein>
<gene>
    <name evidence="3" type="ORF">FC770_01030</name>
</gene>
<evidence type="ECO:0000256" key="1">
    <source>
        <dbReference type="ARBA" id="ARBA00011738"/>
    </source>
</evidence>
<dbReference type="InterPro" id="IPR044662">
    <property type="entry name" value="HS1/DABB1-like"/>
</dbReference>
<dbReference type="PROSITE" id="PS51502">
    <property type="entry name" value="S_R_A_B_BARREL"/>
    <property type="match status" value="1"/>
</dbReference>
<accession>A0A4U2YRR4</accession>
<dbReference type="AlphaFoldDB" id="A0A4U2YRR4"/>
<name>A0A4U2YRR4_9ACTN</name>
<evidence type="ECO:0000313" key="3">
    <source>
        <dbReference type="EMBL" id="TKI63800.1"/>
    </source>
</evidence>
<comment type="caution">
    <text evidence="3">The sequence shown here is derived from an EMBL/GenBank/DDBJ whole genome shotgun (WGS) entry which is preliminary data.</text>
</comment>
<dbReference type="InterPro" id="IPR013097">
    <property type="entry name" value="Dabb"/>
</dbReference>
<evidence type="ECO:0000313" key="4">
    <source>
        <dbReference type="Proteomes" id="UP000307808"/>
    </source>
</evidence>
<dbReference type="Proteomes" id="UP000307808">
    <property type="component" value="Unassembled WGS sequence"/>
</dbReference>
<comment type="subunit">
    <text evidence="1">Homodimer.</text>
</comment>
<dbReference type="InterPro" id="IPR011008">
    <property type="entry name" value="Dimeric_a/b-barrel"/>
</dbReference>
<feature type="domain" description="Stress-response A/B barrel" evidence="2">
    <location>
        <begin position="18"/>
        <end position="111"/>
    </location>
</feature>
<organism evidence="3 4">
    <name type="scientific">Nocardioides jishulii</name>
    <dbReference type="NCBI Taxonomy" id="2575440"/>
    <lineage>
        <taxon>Bacteria</taxon>
        <taxon>Bacillati</taxon>
        <taxon>Actinomycetota</taxon>
        <taxon>Actinomycetes</taxon>
        <taxon>Propionibacteriales</taxon>
        <taxon>Nocardioidaceae</taxon>
        <taxon>Nocardioides</taxon>
    </lineage>
</organism>
<dbReference type="Pfam" id="PF07876">
    <property type="entry name" value="Dabb"/>
    <property type="match status" value="1"/>
</dbReference>
<dbReference type="EMBL" id="SZPY01000001">
    <property type="protein sequence ID" value="TKI63800.1"/>
    <property type="molecule type" value="Genomic_DNA"/>
</dbReference>
<dbReference type="SUPFAM" id="SSF54909">
    <property type="entry name" value="Dimeric alpha+beta barrel"/>
    <property type="match status" value="1"/>
</dbReference>
<dbReference type="Gene3D" id="3.30.70.100">
    <property type="match status" value="1"/>
</dbReference>